<dbReference type="Proteomes" id="UP000235584">
    <property type="component" value="Chromosome"/>
</dbReference>
<dbReference type="RefSeq" id="WP_102243298.1">
    <property type="nucleotide sequence ID" value="NZ_CP025704.1"/>
</dbReference>
<proteinExistence type="predicted"/>
<evidence type="ECO:0000313" key="2">
    <source>
        <dbReference type="Proteomes" id="UP000235584"/>
    </source>
</evidence>
<dbReference type="KEGG" id="bsto:C0V70_07770"/>
<dbReference type="InterPro" id="IPR011989">
    <property type="entry name" value="ARM-like"/>
</dbReference>
<dbReference type="EMBL" id="CP025704">
    <property type="protein sequence ID" value="AUN98007.1"/>
    <property type="molecule type" value="Genomic_DNA"/>
</dbReference>
<dbReference type="OrthoDB" id="5292450at2"/>
<dbReference type="Gene3D" id="1.25.10.10">
    <property type="entry name" value="Leucine-rich Repeat Variant"/>
    <property type="match status" value="1"/>
</dbReference>
<name>A0A2K9NR69_BACTC</name>
<dbReference type="AlphaFoldDB" id="A0A2K9NR69"/>
<reference evidence="1 2" key="1">
    <citation type="submission" date="2018-01" db="EMBL/GenBank/DDBJ databases">
        <title>Complete genome sequence of Bacteriovorax stolpii DSM12778.</title>
        <authorList>
            <person name="Tang B."/>
            <person name="Chang J."/>
        </authorList>
    </citation>
    <scope>NUCLEOTIDE SEQUENCE [LARGE SCALE GENOMIC DNA]</scope>
    <source>
        <strain evidence="1 2">DSM 12778</strain>
    </source>
</reference>
<gene>
    <name evidence="1" type="ORF">C0V70_07770</name>
</gene>
<dbReference type="InterPro" id="IPR016024">
    <property type="entry name" value="ARM-type_fold"/>
</dbReference>
<accession>A0A2K9NR69</accession>
<organism evidence="1 2">
    <name type="scientific">Bacteriovorax stolpii</name>
    <name type="common">Bdellovibrio stolpii</name>
    <dbReference type="NCBI Taxonomy" id="960"/>
    <lineage>
        <taxon>Bacteria</taxon>
        <taxon>Pseudomonadati</taxon>
        <taxon>Bdellovibrionota</taxon>
        <taxon>Bacteriovoracia</taxon>
        <taxon>Bacteriovoracales</taxon>
        <taxon>Bacteriovoracaceae</taxon>
        <taxon>Bacteriovorax</taxon>
    </lineage>
</organism>
<dbReference type="SUPFAM" id="SSF48371">
    <property type="entry name" value="ARM repeat"/>
    <property type="match status" value="1"/>
</dbReference>
<keyword evidence="2" id="KW-1185">Reference proteome</keyword>
<protein>
    <submittedName>
        <fullName evidence="1">Uncharacterized protein</fullName>
    </submittedName>
</protein>
<sequence length="186" mass="21630">MNQKYQELYRDTIEKLRQGHRPQIKLTPELLADLKGEWEKILAEGTDKALQSETLKKILCILDNSQNTTAEFNELFIKTLKNIKDHELIVYALSASQKHVVAESLKTGTMISFEYFEVLKNLIKDKNPEVKEWALRTIESLGPMSLRLKNEVLAAKPGLMKLFDKHQKASSQIIEYLENEWKRMKL</sequence>
<evidence type="ECO:0000313" key="1">
    <source>
        <dbReference type="EMBL" id="AUN98007.1"/>
    </source>
</evidence>